<dbReference type="GeneID" id="66721357"/>
<accession>A0A231GVR4</accession>
<dbReference type="RefSeq" id="WP_167331885.1">
    <property type="nucleotide sequence ID" value="NZ_JAAXOR010000004.1"/>
</dbReference>
<organism evidence="1 2">
    <name type="scientific">Nocardia cerradoensis</name>
    <dbReference type="NCBI Taxonomy" id="85688"/>
    <lineage>
        <taxon>Bacteria</taxon>
        <taxon>Bacillati</taxon>
        <taxon>Actinomycetota</taxon>
        <taxon>Actinomycetes</taxon>
        <taxon>Mycobacteriales</taxon>
        <taxon>Nocardiaceae</taxon>
        <taxon>Nocardia</taxon>
    </lineage>
</organism>
<reference evidence="1 2" key="1">
    <citation type="submission" date="2017-07" db="EMBL/GenBank/DDBJ databases">
        <title>First draft Genome Sequence of Nocardia cerradoensis isolated from human infection.</title>
        <authorList>
            <person name="Carrasco G."/>
        </authorList>
    </citation>
    <scope>NUCLEOTIDE SEQUENCE [LARGE SCALE GENOMIC DNA]</scope>
    <source>
        <strain evidence="1 2">CNM20130759</strain>
    </source>
</reference>
<dbReference type="AlphaFoldDB" id="A0A231GVR4"/>
<evidence type="ECO:0000313" key="1">
    <source>
        <dbReference type="EMBL" id="OXR40571.1"/>
    </source>
</evidence>
<evidence type="ECO:0000313" key="2">
    <source>
        <dbReference type="Proteomes" id="UP000215506"/>
    </source>
</evidence>
<dbReference type="EMBL" id="NGAF01000030">
    <property type="protein sequence ID" value="OXR40571.1"/>
    <property type="molecule type" value="Genomic_DNA"/>
</dbReference>
<protein>
    <submittedName>
        <fullName evidence="1">Uncharacterized protein</fullName>
    </submittedName>
</protein>
<sequence length="52" mass="6009">MYNWSLQDAIVAFVESQKPNWQAQHDLYLSVLYGFVDMQSHLLTLLGFPPVP</sequence>
<dbReference type="Proteomes" id="UP000215506">
    <property type="component" value="Unassembled WGS sequence"/>
</dbReference>
<gene>
    <name evidence="1" type="ORF">B7C42_07380</name>
</gene>
<name>A0A231GVR4_9NOCA</name>
<keyword evidence="2" id="KW-1185">Reference proteome</keyword>
<comment type="caution">
    <text evidence="1">The sequence shown here is derived from an EMBL/GenBank/DDBJ whole genome shotgun (WGS) entry which is preliminary data.</text>
</comment>
<proteinExistence type="predicted"/>